<feature type="domain" description="TACO1/YebC-like N-terminal" evidence="8">
    <location>
        <begin position="5"/>
        <end position="75"/>
    </location>
</feature>
<feature type="domain" description="TACO1/YebC-like second and third" evidence="7">
    <location>
        <begin position="82"/>
        <end position="240"/>
    </location>
</feature>
<proteinExistence type="inferred from homology"/>
<dbReference type="NCBIfam" id="NF001030">
    <property type="entry name" value="PRK00110.1"/>
    <property type="match status" value="1"/>
</dbReference>
<evidence type="ECO:0000259" key="8">
    <source>
        <dbReference type="Pfam" id="PF20772"/>
    </source>
</evidence>
<dbReference type="NCBIfam" id="NF009044">
    <property type="entry name" value="PRK12378.1"/>
    <property type="match status" value="1"/>
</dbReference>
<keyword evidence="4 6" id="KW-0238">DNA-binding</keyword>
<dbReference type="AlphaFoldDB" id="A0A1F5TMJ4"/>
<dbReference type="Proteomes" id="UP000177939">
    <property type="component" value="Unassembled WGS sequence"/>
</dbReference>
<dbReference type="HAMAP" id="MF_00693">
    <property type="entry name" value="Transcrip_reg_TACO1"/>
    <property type="match status" value="1"/>
</dbReference>
<dbReference type="Gene3D" id="3.30.70.980">
    <property type="match status" value="2"/>
</dbReference>
<evidence type="ECO:0000256" key="1">
    <source>
        <dbReference type="ARBA" id="ARBA00008724"/>
    </source>
</evidence>
<dbReference type="NCBIfam" id="TIGR01033">
    <property type="entry name" value="YebC/PmpR family DNA-binding transcriptional regulator"/>
    <property type="match status" value="1"/>
</dbReference>
<evidence type="ECO:0000256" key="5">
    <source>
        <dbReference type="ARBA" id="ARBA00023163"/>
    </source>
</evidence>
<dbReference type="GO" id="GO:0005829">
    <property type="term" value="C:cytosol"/>
    <property type="evidence" value="ECO:0007669"/>
    <property type="project" value="TreeGrafter"/>
</dbReference>
<dbReference type="Pfam" id="PF01709">
    <property type="entry name" value="Transcrip_reg"/>
    <property type="match status" value="1"/>
</dbReference>
<dbReference type="SUPFAM" id="SSF75625">
    <property type="entry name" value="YebC-like"/>
    <property type="match status" value="1"/>
</dbReference>
<dbReference type="PANTHER" id="PTHR12532:SF6">
    <property type="entry name" value="TRANSCRIPTIONAL REGULATORY PROTEIN YEBC-RELATED"/>
    <property type="match status" value="1"/>
</dbReference>
<dbReference type="GO" id="GO:0003677">
    <property type="term" value="F:DNA binding"/>
    <property type="evidence" value="ECO:0007669"/>
    <property type="project" value="UniProtKB-UniRule"/>
</dbReference>
<name>A0A1F5TMJ4_9BACT</name>
<protein>
    <recommendedName>
        <fullName evidence="6">Probable transcriptional regulatory protein A2477_02455</fullName>
    </recommendedName>
</protein>
<dbReference type="InterPro" id="IPR048300">
    <property type="entry name" value="TACO1_YebC-like_2nd/3rd_dom"/>
</dbReference>
<evidence type="ECO:0000256" key="2">
    <source>
        <dbReference type="ARBA" id="ARBA00022490"/>
    </source>
</evidence>
<keyword evidence="3 6" id="KW-0805">Transcription regulation</keyword>
<dbReference type="GO" id="GO:0006355">
    <property type="term" value="P:regulation of DNA-templated transcription"/>
    <property type="evidence" value="ECO:0007669"/>
    <property type="project" value="UniProtKB-UniRule"/>
</dbReference>
<dbReference type="Pfam" id="PF20772">
    <property type="entry name" value="TACO1_YebC_N"/>
    <property type="match status" value="1"/>
</dbReference>
<evidence type="ECO:0000256" key="3">
    <source>
        <dbReference type="ARBA" id="ARBA00023015"/>
    </source>
</evidence>
<organism evidence="9 10">
    <name type="scientific">Candidatus Falkowbacteria bacterium RIFOXYC2_FULL_47_12</name>
    <dbReference type="NCBI Taxonomy" id="1798004"/>
    <lineage>
        <taxon>Bacteria</taxon>
        <taxon>Candidatus Falkowiibacteriota</taxon>
    </lineage>
</organism>
<dbReference type="InterPro" id="IPR026564">
    <property type="entry name" value="Transcrip_reg_TACO1-like_dom3"/>
</dbReference>
<dbReference type="InterPro" id="IPR017856">
    <property type="entry name" value="Integrase-like_N"/>
</dbReference>
<evidence type="ECO:0000256" key="4">
    <source>
        <dbReference type="ARBA" id="ARBA00023125"/>
    </source>
</evidence>
<keyword evidence="5 6" id="KW-0804">Transcription</keyword>
<reference evidence="9 10" key="1">
    <citation type="journal article" date="2016" name="Nat. Commun.">
        <title>Thousands of microbial genomes shed light on interconnected biogeochemical processes in an aquifer system.</title>
        <authorList>
            <person name="Anantharaman K."/>
            <person name="Brown C.T."/>
            <person name="Hug L.A."/>
            <person name="Sharon I."/>
            <person name="Castelle C.J."/>
            <person name="Probst A.J."/>
            <person name="Thomas B.C."/>
            <person name="Singh A."/>
            <person name="Wilkins M.J."/>
            <person name="Karaoz U."/>
            <person name="Brodie E.L."/>
            <person name="Williams K.H."/>
            <person name="Hubbard S.S."/>
            <person name="Banfield J.F."/>
        </authorList>
    </citation>
    <scope>NUCLEOTIDE SEQUENCE [LARGE SCALE GENOMIC DNA]</scope>
</reference>
<evidence type="ECO:0000259" key="7">
    <source>
        <dbReference type="Pfam" id="PF01709"/>
    </source>
</evidence>
<comment type="similarity">
    <text evidence="1 6">Belongs to the TACO1 family.</text>
</comment>
<gene>
    <name evidence="9" type="ORF">A2477_02455</name>
</gene>
<dbReference type="PANTHER" id="PTHR12532">
    <property type="entry name" value="TRANSLATIONAL ACTIVATOR OF CYTOCHROME C OXIDASE 1"/>
    <property type="match status" value="1"/>
</dbReference>
<comment type="caution">
    <text evidence="9">The sequence shown here is derived from an EMBL/GenBank/DDBJ whole genome shotgun (WGS) entry which is preliminary data.</text>
</comment>
<accession>A0A1F5TMJ4</accession>
<keyword evidence="2 6" id="KW-0963">Cytoplasm</keyword>
<dbReference type="InterPro" id="IPR029072">
    <property type="entry name" value="YebC-like"/>
</dbReference>
<sequence>MSGHSKWATTKRQKAVVDAKRSSVFTKLANVITIAARKSGDPEANFSLRLAIERAREVNMPKDNIERAIKRGTGEGGGAVVEELLYEGFGPAQAAFIIETVTDNKNRTASDIRHLFSTHNGSLGASGSVAWNFERRGVIRVHNEELKSKNFDYDNFELELIDAGVEDIKKEEEGWTLYTTMAGLQTVKQFLDGKNITVASAELEYVPKEIKNVSADEKQKIEQFIAVLEESDDVSNYYTDVNV</sequence>
<comment type="subcellular location">
    <subcellularLocation>
        <location evidence="6">Cytoplasm</location>
    </subcellularLocation>
</comment>
<evidence type="ECO:0000313" key="9">
    <source>
        <dbReference type="EMBL" id="OGF40150.1"/>
    </source>
</evidence>
<dbReference type="InterPro" id="IPR049083">
    <property type="entry name" value="TACO1_YebC_N"/>
</dbReference>
<evidence type="ECO:0000313" key="10">
    <source>
        <dbReference type="Proteomes" id="UP000177939"/>
    </source>
</evidence>
<dbReference type="InterPro" id="IPR002876">
    <property type="entry name" value="Transcrip_reg_TACO1-like"/>
</dbReference>
<dbReference type="FunFam" id="1.10.10.200:FF:000002">
    <property type="entry name" value="Probable transcriptional regulatory protein CLM62_37755"/>
    <property type="match status" value="1"/>
</dbReference>
<dbReference type="EMBL" id="MFGL01000031">
    <property type="protein sequence ID" value="OGF40150.1"/>
    <property type="molecule type" value="Genomic_DNA"/>
</dbReference>
<evidence type="ECO:0000256" key="6">
    <source>
        <dbReference type="HAMAP-Rule" id="MF_00693"/>
    </source>
</evidence>
<dbReference type="Gene3D" id="1.10.10.200">
    <property type="match status" value="1"/>
</dbReference>